<dbReference type="EMBL" id="CP063849">
    <property type="protein sequence ID" value="QOY89907.1"/>
    <property type="molecule type" value="Genomic_DNA"/>
</dbReference>
<feature type="transmembrane region" description="Helical" evidence="7">
    <location>
        <begin position="202"/>
        <end position="221"/>
    </location>
</feature>
<proteinExistence type="inferred from homology"/>
<dbReference type="Pfam" id="PF00510">
    <property type="entry name" value="COX3"/>
    <property type="match status" value="1"/>
</dbReference>
<evidence type="ECO:0000256" key="4">
    <source>
        <dbReference type="ARBA" id="ARBA00022989"/>
    </source>
</evidence>
<evidence type="ECO:0000256" key="5">
    <source>
        <dbReference type="ARBA" id="ARBA00023136"/>
    </source>
</evidence>
<dbReference type="GO" id="GO:0004129">
    <property type="term" value="F:cytochrome-c oxidase activity"/>
    <property type="evidence" value="ECO:0007669"/>
    <property type="project" value="InterPro"/>
</dbReference>
<dbReference type="PANTHER" id="PTHR11403:SF6">
    <property type="entry name" value="NITRIC OXIDE REDUCTASE SUBUNIT E"/>
    <property type="match status" value="1"/>
</dbReference>
<feature type="transmembrane region" description="Helical" evidence="7">
    <location>
        <begin position="158"/>
        <end position="182"/>
    </location>
</feature>
<name>A0A7S7NUA6_PALFE</name>
<dbReference type="CDD" id="cd02862">
    <property type="entry name" value="NorE_like"/>
    <property type="match status" value="1"/>
</dbReference>
<protein>
    <submittedName>
        <fullName evidence="9">Cytochrome c oxidase subunit 3 family protein</fullName>
    </submittedName>
</protein>
<dbReference type="Gene3D" id="1.20.120.80">
    <property type="entry name" value="Cytochrome c oxidase, subunit III, four-helix bundle"/>
    <property type="match status" value="1"/>
</dbReference>
<keyword evidence="4 7" id="KW-1133">Transmembrane helix</keyword>
<keyword evidence="5 7" id="KW-0472">Membrane</keyword>
<reference evidence="9 10" key="1">
    <citation type="submission" date="2020-10" db="EMBL/GenBank/DDBJ databases">
        <title>Complete genome sequence of Paludibaculum fermentans P105T, a facultatively anaerobic acidobacterium capable of dissimilatory Fe(III) reduction.</title>
        <authorList>
            <person name="Dedysh S.N."/>
            <person name="Beletsky A.V."/>
            <person name="Kulichevskaya I.S."/>
            <person name="Mardanov A.V."/>
            <person name="Ravin N.V."/>
        </authorList>
    </citation>
    <scope>NUCLEOTIDE SEQUENCE [LARGE SCALE GENOMIC DNA]</scope>
    <source>
        <strain evidence="9 10">P105</strain>
    </source>
</reference>
<dbReference type="InterPro" id="IPR013833">
    <property type="entry name" value="Cyt_c_oxidase_su3_a-hlx"/>
</dbReference>
<keyword evidence="10" id="KW-1185">Reference proteome</keyword>
<dbReference type="RefSeq" id="WP_194451570.1">
    <property type="nucleotide sequence ID" value="NZ_CP063849.1"/>
</dbReference>
<dbReference type="PROSITE" id="PS50253">
    <property type="entry name" value="COX3"/>
    <property type="match status" value="1"/>
</dbReference>
<comment type="similarity">
    <text evidence="2 6">Belongs to the cytochrome c oxidase subunit 3 family.</text>
</comment>
<dbReference type="InterPro" id="IPR024791">
    <property type="entry name" value="Cyt_c/ubiquinol_Oxase_su3"/>
</dbReference>
<dbReference type="KEGG" id="pfer:IRI77_08115"/>
<dbReference type="Proteomes" id="UP000593892">
    <property type="component" value="Chromosome"/>
</dbReference>
<dbReference type="SUPFAM" id="SSF81452">
    <property type="entry name" value="Cytochrome c oxidase subunit III-like"/>
    <property type="match status" value="1"/>
</dbReference>
<accession>A0A7S7NUA6</accession>
<evidence type="ECO:0000313" key="10">
    <source>
        <dbReference type="Proteomes" id="UP000593892"/>
    </source>
</evidence>
<dbReference type="AlphaFoldDB" id="A0A7S7NUA6"/>
<dbReference type="PANTHER" id="PTHR11403">
    <property type="entry name" value="CYTOCHROME C OXIDASE SUBUNIT III"/>
    <property type="match status" value="1"/>
</dbReference>
<organism evidence="9 10">
    <name type="scientific">Paludibaculum fermentans</name>
    <dbReference type="NCBI Taxonomy" id="1473598"/>
    <lineage>
        <taxon>Bacteria</taxon>
        <taxon>Pseudomonadati</taxon>
        <taxon>Acidobacteriota</taxon>
        <taxon>Terriglobia</taxon>
        <taxon>Bryobacterales</taxon>
        <taxon>Bryobacteraceae</taxon>
        <taxon>Paludibaculum</taxon>
    </lineage>
</organism>
<evidence type="ECO:0000256" key="7">
    <source>
        <dbReference type="SAM" id="Phobius"/>
    </source>
</evidence>
<feature type="transmembrane region" description="Helical" evidence="7">
    <location>
        <begin position="34"/>
        <end position="57"/>
    </location>
</feature>
<evidence type="ECO:0000256" key="1">
    <source>
        <dbReference type="ARBA" id="ARBA00004141"/>
    </source>
</evidence>
<evidence type="ECO:0000256" key="3">
    <source>
        <dbReference type="ARBA" id="ARBA00022692"/>
    </source>
</evidence>
<dbReference type="InterPro" id="IPR000298">
    <property type="entry name" value="Cyt_c_oxidase-like_su3"/>
</dbReference>
<evidence type="ECO:0000256" key="2">
    <source>
        <dbReference type="ARBA" id="ARBA00010581"/>
    </source>
</evidence>
<sequence>MSTATHTTSADHGHSPFLQHHFRDMDQQFNTAKIGMWLFLVTEILMFGGLFIGYGIMHASHPQAFLAAHHHLDRTMGAINTIVLLFSSFTMVMAIWAAQTSRKGLVILFLVITLLCAATFMGVKYSEYSHKFHEGLLPGKYYTHEGDTVPGQFLFFSFYFMMTGLHGIHVLLGMVVISWLIFRAVRGDFGPDYYGPLDVTGLYWHLVDLIWIYLFPLMYLIS</sequence>
<gene>
    <name evidence="9" type="ORF">IRI77_08115</name>
</gene>
<evidence type="ECO:0000256" key="6">
    <source>
        <dbReference type="RuleBase" id="RU003376"/>
    </source>
</evidence>
<keyword evidence="3 6" id="KW-0812">Transmembrane</keyword>
<evidence type="ECO:0000313" key="9">
    <source>
        <dbReference type="EMBL" id="QOY89907.1"/>
    </source>
</evidence>
<dbReference type="InterPro" id="IPR035973">
    <property type="entry name" value="Cyt_c_oxidase_su3-like_sf"/>
</dbReference>
<feature type="domain" description="Heme-copper oxidase subunit III family profile" evidence="8">
    <location>
        <begin position="33"/>
        <end position="222"/>
    </location>
</feature>
<feature type="transmembrane region" description="Helical" evidence="7">
    <location>
        <begin position="104"/>
        <end position="123"/>
    </location>
</feature>
<feature type="transmembrane region" description="Helical" evidence="7">
    <location>
        <begin position="78"/>
        <end position="98"/>
    </location>
</feature>
<dbReference type="GO" id="GO:0005886">
    <property type="term" value="C:plasma membrane"/>
    <property type="evidence" value="ECO:0007669"/>
    <property type="project" value="UniProtKB-SubCell"/>
</dbReference>
<comment type="subcellular location">
    <subcellularLocation>
        <location evidence="6">Cell membrane</location>
        <topology evidence="6">Multi-pass membrane protein</topology>
    </subcellularLocation>
    <subcellularLocation>
        <location evidence="1">Membrane</location>
        <topology evidence="1">Multi-pass membrane protein</topology>
    </subcellularLocation>
</comment>
<evidence type="ECO:0000259" key="8">
    <source>
        <dbReference type="PROSITE" id="PS50253"/>
    </source>
</evidence>
<dbReference type="GO" id="GO:0019646">
    <property type="term" value="P:aerobic electron transport chain"/>
    <property type="evidence" value="ECO:0007669"/>
    <property type="project" value="InterPro"/>
</dbReference>